<dbReference type="AlphaFoldDB" id="A0A9X0A4E6"/>
<organism evidence="3 4">
    <name type="scientific">Desmophyllum pertusum</name>
    <dbReference type="NCBI Taxonomy" id="174260"/>
    <lineage>
        <taxon>Eukaryota</taxon>
        <taxon>Metazoa</taxon>
        <taxon>Cnidaria</taxon>
        <taxon>Anthozoa</taxon>
        <taxon>Hexacorallia</taxon>
        <taxon>Scleractinia</taxon>
        <taxon>Caryophylliina</taxon>
        <taxon>Caryophylliidae</taxon>
        <taxon>Desmophyllum</taxon>
    </lineage>
</organism>
<dbReference type="Pfam" id="PF02179">
    <property type="entry name" value="BAG"/>
    <property type="match status" value="1"/>
</dbReference>
<keyword evidence="4" id="KW-1185">Reference proteome</keyword>
<name>A0A9X0A4E6_9CNID</name>
<dbReference type="OrthoDB" id="333905at2759"/>
<accession>A0A9X0A4E6</accession>
<proteinExistence type="predicted"/>
<dbReference type="InterPro" id="IPR036533">
    <property type="entry name" value="BAG_dom_sf"/>
</dbReference>
<sequence>MWGDMFRDPWTSSFPRVQATGNPFVGFGGFYGERPRSFWEHPVYFPTDKPRTVSNRKKTPRRVEDDHDCFPARFKARENPSTKQDGAKLKEDEKLTSPSRPKLSQTGVDIPITILQPNDESILNDGVEETSNEAPCDRSNELHDRDQQTSVETTEESGSESASQVNHTTTDIETAKDSSSVVDHDDDTQAGMRTAEEQKLKAIKTEQARAKELIPRIVAFEGSREDREFLYLEEHLTRCILGLDLIEADGQEKVKSARKEAVKEILSIVNDLEASVHKE</sequence>
<evidence type="ECO:0000259" key="2">
    <source>
        <dbReference type="PROSITE" id="PS51035"/>
    </source>
</evidence>
<comment type="caution">
    <text evidence="3">The sequence shown here is derived from an EMBL/GenBank/DDBJ whole genome shotgun (WGS) entry which is preliminary data.</text>
</comment>
<dbReference type="GO" id="GO:0051087">
    <property type="term" value="F:protein-folding chaperone binding"/>
    <property type="evidence" value="ECO:0007669"/>
    <property type="project" value="InterPro"/>
</dbReference>
<feature type="domain" description="BAG" evidence="2">
    <location>
        <begin position="199"/>
        <end position="276"/>
    </location>
</feature>
<feature type="compositionally biased region" description="Basic and acidic residues" evidence="1">
    <location>
        <begin position="135"/>
        <end position="147"/>
    </location>
</feature>
<dbReference type="SMART" id="SM00264">
    <property type="entry name" value="BAG"/>
    <property type="match status" value="1"/>
</dbReference>
<feature type="compositionally biased region" description="Polar residues" evidence="1">
    <location>
        <begin position="96"/>
        <end position="107"/>
    </location>
</feature>
<dbReference type="Gene3D" id="1.20.58.120">
    <property type="entry name" value="BAG domain"/>
    <property type="match status" value="1"/>
</dbReference>
<dbReference type="SUPFAM" id="SSF63491">
    <property type="entry name" value="BAG domain"/>
    <property type="match status" value="1"/>
</dbReference>
<dbReference type="PROSITE" id="PS51035">
    <property type="entry name" value="BAG"/>
    <property type="match status" value="1"/>
</dbReference>
<dbReference type="Proteomes" id="UP001163046">
    <property type="component" value="Unassembled WGS sequence"/>
</dbReference>
<gene>
    <name evidence="3" type="ORF">OS493_018448</name>
</gene>
<reference evidence="3" key="1">
    <citation type="submission" date="2023-01" db="EMBL/GenBank/DDBJ databases">
        <title>Genome assembly of the deep-sea coral Lophelia pertusa.</title>
        <authorList>
            <person name="Herrera S."/>
            <person name="Cordes E."/>
        </authorList>
    </citation>
    <scope>NUCLEOTIDE SEQUENCE</scope>
    <source>
        <strain evidence="3">USNM1676648</strain>
        <tissue evidence="3">Polyp</tissue>
    </source>
</reference>
<dbReference type="InterPro" id="IPR003103">
    <property type="entry name" value="BAG_domain"/>
</dbReference>
<evidence type="ECO:0000313" key="4">
    <source>
        <dbReference type="Proteomes" id="UP001163046"/>
    </source>
</evidence>
<evidence type="ECO:0000313" key="3">
    <source>
        <dbReference type="EMBL" id="KAJ7391404.1"/>
    </source>
</evidence>
<feature type="compositionally biased region" description="Basic and acidic residues" evidence="1">
    <location>
        <begin position="72"/>
        <end position="95"/>
    </location>
</feature>
<feature type="region of interest" description="Disordered" evidence="1">
    <location>
        <begin position="72"/>
        <end position="187"/>
    </location>
</feature>
<dbReference type="EMBL" id="MU825406">
    <property type="protein sequence ID" value="KAJ7391404.1"/>
    <property type="molecule type" value="Genomic_DNA"/>
</dbReference>
<evidence type="ECO:0000256" key="1">
    <source>
        <dbReference type="SAM" id="MobiDB-lite"/>
    </source>
</evidence>
<protein>
    <recommendedName>
        <fullName evidence="2">BAG domain-containing protein</fullName>
    </recommendedName>
</protein>